<protein>
    <submittedName>
        <fullName evidence="7">Phage integrase family protein</fullName>
    </submittedName>
</protein>
<dbReference type="EMBL" id="SNWQ01000026">
    <property type="protein sequence ID" value="TDO34731.1"/>
    <property type="molecule type" value="Genomic_DNA"/>
</dbReference>
<dbReference type="GO" id="GO:0015074">
    <property type="term" value="P:DNA integration"/>
    <property type="evidence" value="ECO:0007669"/>
    <property type="project" value="UniProtKB-KW"/>
</dbReference>
<dbReference type="Pfam" id="PF13560">
    <property type="entry name" value="HTH_31"/>
    <property type="match status" value="1"/>
</dbReference>
<evidence type="ECO:0000259" key="5">
    <source>
        <dbReference type="PROSITE" id="PS50943"/>
    </source>
</evidence>
<evidence type="ECO:0000313" key="8">
    <source>
        <dbReference type="Proteomes" id="UP000295388"/>
    </source>
</evidence>
<organism evidence="7 8">
    <name type="scientific">Kribbella caucasensis</name>
    <dbReference type="NCBI Taxonomy" id="2512215"/>
    <lineage>
        <taxon>Bacteria</taxon>
        <taxon>Bacillati</taxon>
        <taxon>Actinomycetota</taxon>
        <taxon>Actinomycetes</taxon>
        <taxon>Propionibacteriales</taxon>
        <taxon>Kribbellaceae</taxon>
        <taxon>Kribbella</taxon>
    </lineage>
</organism>
<dbReference type="SMART" id="SM00530">
    <property type="entry name" value="HTH_XRE"/>
    <property type="match status" value="1"/>
</dbReference>
<dbReference type="GO" id="GO:0003677">
    <property type="term" value="F:DNA binding"/>
    <property type="evidence" value="ECO:0007669"/>
    <property type="project" value="UniProtKB-KW"/>
</dbReference>
<gene>
    <name evidence="7" type="ORF">EV643_12691</name>
</gene>
<evidence type="ECO:0000313" key="7">
    <source>
        <dbReference type="EMBL" id="TDO34731.1"/>
    </source>
</evidence>
<evidence type="ECO:0000259" key="6">
    <source>
        <dbReference type="PROSITE" id="PS51898"/>
    </source>
</evidence>
<dbReference type="InterPro" id="IPR001387">
    <property type="entry name" value="Cro/C1-type_HTH"/>
</dbReference>
<evidence type="ECO:0000256" key="4">
    <source>
        <dbReference type="ARBA" id="ARBA00023172"/>
    </source>
</evidence>
<name>A0A4R6JI24_9ACTN</name>
<dbReference type="PROSITE" id="PS51898">
    <property type="entry name" value="TYR_RECOMBINASE"/>
    <property type="match status" value="1"/>
</dbReference>
<evidence type="ECO:0000256" key="2">
    <source>
        <dbReference type="ARBA" id="ARBA00022908"/>
    </source>
</evidence>
<dbReference type="Gene3D" id="1.10.260.40">
    <property type="entry name" value="lambda repressor-like DNA-binding domains"/>
    <property type="match status" value="1"/>
</dbReference>
<dbReference type="CDD" id="cd00093">
    <property type="entry name" value="HTH_XRE"/>
    <property type="match status" value="1"/>
</dbReference>
<proteinExistence type="inferred from homology"/>
<keyword evidence="8" id="KW-1185">Reference proteome</keyword>
<feature type="domain" description="Tyr recombinase" evidence="6">
    <location>
        <begin position="188"/>
        <end position="467"/>
    </location>
</feature>
<dbReference type="OrthoDB" id="4326943at2"/>
<dbReference type="Gene3D" id="1.10.150.130">
    <property type="match status" value="1"/>
</dbReference>
<comment type="similarity">
    <text evidence="1">Belongs to the 'phage' integrase family.</text>
</comment>
<dbReference type="GO" id="GO:0006310">
    <property type="term" value="P:DNA recombination"/>
    <property type="evidence" value="ECO:0007669"/>
    <property type="project" value="UniProtKB-KW"/>
</dbReference>
<dbReference type="InterPro" id="IPR011010">
    <property type="entry name" value="DNA_brk_join_enz"/>
</dbReference>
<comment type="caution">
    <text evidence="7">The sequence shown here is derived from an EMBL/GenBank/DDBJ whole genome shotgun (WGS) entry which is preliminary data.</text>
</comment>
<dbReference type="PROSITE" id="PS50943">
    <property type="entry name" value="HTH_CROC1"/>
    <property type="match status" value="1"/>
</dbReference>
<dbReference type="Gene3D" id="1.10.443.10">
    <property type="entry name" value="Intergrase catalytic core"/>
    <property type="match status" value="1"/>
</dbReference>
<dbReference type="AlphaFoldDB" id="A0A4R6JI24"/>
<evidence type="ECO:0000256" key="3">
    <source>
        <dbReference type="ARBA" id="ARBA00023125"/>
    </source>
</evidence>
<dbReference type="InterPro" id="IPR010982">
    <property type="entry name" value="Lambda_DNA-bd_dom_sf"/>
</dbReference>
<dbReference type="SUPFAM" id="SSF56349">
    <property type="entry name" value="DNA breaking-rejoining enzymes"/>
    <property type="match status" value="2"/>
</dbReference>
<dbReference type="PANTHER" id="PTHR30629:SF2">
    <property type="entry name" value="PROPHAGE INTEGRASE INTS-RELATED"/>
    <property type="match status" value="1"/>
</dbReference>
<dbReference type="Proteomes" id="UP000295388">
    <property type="component" value="Unassembled WGS sequence"/>
</dbReference>
<keyword evidence="4" id="KW-0233">DNA recombination</keyword>
<evidence type="ECO:0000256" key="1">
    <source>
        <dbReference type="ARBA" id="ARBA00008857"/>
    </source>
</evidence>
<dbReference type="RefSeq" id="WP_133804826.1">
    <property type="nucleotide sequence ID" value="NZ_SNWQ01000026.1"/>
</dbReference>
<reference evidence="7 8" key="1">
    <citation type="submission" date="2019-03" db="EMBL/GenBank/DDBJ databases">
        <title>Genomic Encyclopedia of Type Strains, Phase III (KMG-III): the genomes of soil and plant-associated and newly described type strains.</title>
        <authorList>
            <person name="Whitman W."/>
        </authorList>
    </citation>
    <scope>NUCLEOTIDE SEQUENCE [LARGE SCALE GENOMIC DNA]</scope>
    <source>
        <strain evidence="7 8">VKM Ac-2527</strain>
    </source>
</reference>
<dbReference type="InterPro" id="IPR010998">
    <property type="entry name" value="Integrase_recombinase_N"/>
</dbReference>
<dbReference type="SUPFAM" id="SSF47413">
    <property type="entry name" value="lambda repressor-like DNA-binding domains"/>
    <property type="match status" value="1"/>
</dbReference>
<feature type="domain" description="HTH cro/C1-type" evidence="5">
    <location>
        <begin position="337"/>
        <end position="391"/>
    </location>
</feature>
<dbReference type="InterPro" id="IPR013762">
    <property type="entry name" value="Integrase-like_cat_sf"/>
</dbReference>
<keyword evidence="2" id="KW-0229">DNA integration</keyword>
<dbReference type="PANTHER" id="PTHR30629">
    <property type="entry name" value="PROPHAGE INTEGRASE"/>
    <property type="match status" value="1"/>
</dbReference>
<dbReference type="InterPro" id="IPR050808">
    <property type="entry name" value="Phage_Integrase"/>
</dbReference>
<keyword evidence="3" id="KW-0238">DNA-binding</keyword>
<accession>A0A4R6JI24</accession>
<dbReference type="InterPro" id="IPR002104">
    <property type="entry name" value="Integrase_catalytic"/>
</dbReference>
<sequence length="478" mass="52609">MPRPPLPIGTWGSIRTRVVKTNEKGKAVRHQSRAKFRDFDGRTRPVSAEGKTATAAENNLRKKLQERAKTSRTGELTAMHRVRQAYDLWEKKFADKVAAGERSPGSLQAYRSVAAKHVLPRVGELRIGEANTPRIDNVISEIKTTVGAPTAKTCRSVISGLMGLAVRYGAISANPVRDVESIENKAKKSPRALTAEEVQLVRKQLAADERAAHADLPDLVTFMLGTGVRIGEALAVLWSQVNFDTGEVEITDTIVRITGEGLIRKITKSDAGQRVLPLPNWALAMLRARFAAGIRLDEPIFAATLGGFRDPSNVRRSLREALTPVGSAARRDLGLTLRSLRRQTRLTRKEVAEKLNWPQNRLALIETGRIKVDRALATELLRIYGVHQDVSEALLNEVDEAARPVPADTLAWIRSHAFRKTTATALDGQGQTARQIADHLGHSRVSMTQDNYLGRKSTNPAAAEALQRAFDDPDLELP</sequence>